<feature type="domain" description="Cupin type-2" evidence="1">
    <location>
        <begin position="115"/>
        <end position="172"/>
    </location>
</feature>
<name>A0ABR5CYV7_9HYPH</name>
<sequence>MTIRRIVTGKSAAGKSIVVHDGVSPREVALQHTPGFVVSPIWVTAKAPSLPTDGKDPMAEAGTLLPPPGGSTFIVIRVPPDQVMMSPDFRPDLAGPEHVSATPGIAETFEMDAPGMHTTPTVDYGCVVDGEIWMELDDGVVVHLTQGDVIVQNGTRHGWRNRSDKPATLAFVLLGAKN</sequence>
<proteinExistence type="predicted"/>
<dbReference type="Gene3D" id="2.60.120.10">
    <property type="entry name" value="Jelly Rolls"/>
    <property type="match status" value="1"/>
</dbReference>
<protein>
    <recommendedName>
        <fullName evidence="1">Cupin type-2 domain-containing protein</fullName>
    </recommendedName>
</protein>
<dbReference type="InterPro" id="IPR014710">
    <property type="entry name" value="RmlC-like_jellyroll"/>
</dbReference>
<evidence type="ECO:0000313" key="3">
    <source>
        <dbReference type="Proteomes" id="UP000032564"/>
    </source>
</evidence>
<reference evidence="2 3" key="1">
    <citation type="submission" date="2014-12" db="EMBL/GenBank/DDBJ databases">
        <authorList>
            <person name="Kuzmanovic N."/>
            <person name="Pulawska J."/>
            <person name="Obradovic A."/>
        </authorList>
    </citation>
    <scope>NUCLEOTIDE SEQUENCE [LARGE SCALE GENOMIC DNA]</scope>
    <source>
        <strain evidence="2 3">KFB 330</strain>
    </source>
</reference>
<dbReference type="Proteomes" id="UP000032564">
    <property type="component" value="Unassembled WGS sequence"/>
</dbReference>
<evidence type="ECO:0000259" key="1">
    <source>
        <dbReference type="Pfam" id="PF07883"/>
    </source>
</evidence>
<dbReference type="PANTHER" id="PTHR36156">
    <property type="entry name" value="SLR2101 PROTEIN"/>
    <property type="match status" value="1"/>
</dbReference>
<accession>A0ABR5CYV7</accession>
<dbReference type="CDD" id="cd02231">
    <property type="entry name" value="cupin_BLL6423-like"/>
    <property type="match status" value="1"/>
</dbReference>
<dbReference type="PANTHER" id="PTHR36156:SF2">
    <property type="entry name" value="CUPIN TYPE-2 DOMAIN-CONTAINING PROTEIN"/>
    <property type="match status" value="1"/>
</dbReference>
<dbReference type="SUPFAM" id="SSF51182">
    <property type="entry name" value="RmlC-like cupins"/>
    <property type="match status" value="1"/>
</dbReference>
<evidence type="ECO:0000313" key="2">
    <source>
        <dbReference type="EMBL" id="KJF69994.1"/>
    </source>
</evidence>
<dbReference type="EMBL" id="JWIT01000056">
    <property type="protein sequence ID" value="KJF69994.1"/>
    <property type="molecule type" value="Genomic_DNA"/>
</dbReference>
<gene>
    <name evidence="2" type="ORF">RP75_28885</name>
</gene>
<dbReference type="RefSeq" id="WP_045024987.1">
    <property type="nucleotide sequence ID" value="NZ_CP166108.1"/>
</dbReference>
<dbReference type="InterPro" id="IPR047142">
    <property type="entry name" value="OryJ/VirC-like"/>
</dbReference>
<comment type="caution">
    <text evidence="2">The sequence shown here is derived from an EMBL/GenBank/DDBJ whole genome shotgun (WGS) entry which is preliminary data.</text>
</comment>
<dbReference type="Pfam" id="PF07883">
    <property type="entry name" value="Cupin_2"/>
    <property type="match status" value="1"/>
</dbReference>
<dbReference type="InterPro" id="IPR011051">
    <property type="entry name" value="RmlC_Cupin_sf"/>
</dbReference>
<organism evidence="2 3">
    <name type="scientific">Agrobacterium arsenijevicii</name>
    <dbReference type="NCBI Taxonomy" id="1585697"/>
    <lineage>
        <taxon>Bacteria</taxon>
        <taxon>Pseudomonadati</taxon>
        <taxon>Pseudomonadota</taxon>
        <taxon>Alphaproteobacteria</taxon>
        <taxon>Hyphomicrobiales</taxon>
        <taxon>Rhizobiaceae</taxon>
        <taxon>Rhizobium/Agrobacterium group</taxon>
        <taxon>Agrobacterium</taxon>
    </lineage>
</organism>
<keyword evidence="3" id="KW-1185">Reference proteome</keyword>
<dbReference type="InterPro" id="IPR013096">
    <property type="entry name" value="Cupin_2"/>
</dbReference>